<keyword evidence="7 9" id="KW-0508">mRNA splicing</keyword>
<dbReference type="Proteomes" id="UP000219338">
    <property type="component" value="Unassembled WGS sequence"/>
</dbReference>
<keyword evidence="5 9" id="KW-0507">mRNA processing</keyword>
<dbReference type="InterPro" id="IPR013260">
    <property type="entry name" value="mRNA_splic_SYF2"/>
</dbReference>
<evidence type="ECO:0000256" key="2">
    <source>
        <dbReference type="ARBA" id="ARBA00004123"/>
    </source>
</evidence>
<evidence type="ECO:0000313" key="11">
    <source>
        <dbReference type="EMBL" id="SJL10544.1"/>
    </source>
</evidence>
<dbReference type="AlphaFoldDB" id="A0A284RP84"/>
<dbReference type="EMBL" id="FUEG01000012">
    <property type="protein sequence ID" value="SJL10544.1"/>
    <property type="molecule type" value="Genomic_DNA"/>
</dbReference>
<evidence type="ECO:0000256" key="6">
    <source>
        <dbReference type="ARBA" id="ARBA00022728"/>
    </source>
</evidence>
<sequence length="326" mass="37100">MPPARRAKANKRNTKKAVPAVDEPSEVPVEEKEAVETEAPPADDNSAADEPSQDVTMEEAAPPEEQTPAPEETGPKMTMEERKAKMDQLRKKLAASSKANRASLIEESAKLKMTARDTARLERQRKLAETLRTKAEAEERGEDVEREKNWEWTIEDNDNWEKKKARKARRADFEFHDDAHAARRRYKKELDLIKPDLAAYNKQKEIAMGLAPGTLTSFDPKNGSMSTAVVPTTLEQQLAHDNLYRDANTLMYGDSKPSEDAIDRVVSKINKDIDKKSKFSRKRPNEEEGDITYINEANRVFNKKIARYYDKYTSEIRASFERGTAL</sequence>
<feature type="compositionally biased region" description="Basic and acidic residues" evidence="10">
    <location>
        <begin position="78"/>
        <end position="90"/>
    </location>
</feature>
<feature type="region of interest" description="Disordered" evidence="10">
    <location>
        <begin position="1"/>
        <end position="101"/>
    </location>
</feature>
<dbReference type="STRING" id="47428.A0A284RP84"/>
<dbReference type="GO" id="GO:0000974">
    <property type="term" value="C:Prp19 complex"/>
    <property type="evidence" value="ECO:0007669"/>
    <property type="project" value="TreeGrafter"/>
</dbReference>
<evidence type="ECO:0000256" key="4">
    <source>
        <dbReference type="ARBA" id="ARBA00014745"/>
    </source>
</evidence>
<dbReference type="Pfam" id="PF08231">
    <property type="entry name" value="SYF2"/>
    <property type="match status" value="1"/>
</dbReference>
<gene>
    <name evidence="11" type="ORF">ARMOST_13931</name>
</gene>
<keyword evidence="6 9" id="KW-0747">Spliceosome</keyword>
<dbReference type="GO" id="GO:0071013">
    <property type="term" value="C:catalytic step 2 spliceosome"/>
    <property type="evidence" value="ECO:0007669"/>
    <property type="project" value="TreeGrafter"/>
</dbReference>
<keyword evidence="8 9" id="KW-0539">Nucleus</keyword>
<keyword evidence="12" id="KW-1185">Reference proteome</keyword>
<comment type="subunit">
    <text evidence="9">May be part of a spliceosome complex.</text>
</comment>
<evidence type="ECO:0000256" key="10">
    <source>
        <dbReference type="SAM" id="MobiDB-lite"/>
    </source>
</evidence>
<evidence type="ECO:0000256" key="1">
    <source>
        <dbReference type="ARBA" id="ARBA00003777"/>
    </source>
</evidence>
<comment type="subcellular location">
    <subcellularLocation>
        <location evidence="2 9">Nucleus</location>
    </subcellularLocation>
</comment>
<dbReference type="OrthoDB" id="199717at2759"/>
<evidence type="ECO:0000256" key="3">
    <source>
        <dbReference type="ARBA" id="ARBA00010028"/>
    </source>
</evidence>
<evidence type="ECO:0000256" key="9">
    <source>
        <dbReference type="RuleBase" id="RU367148"/>
    </source>
</evidence>
<name>A0A284RP84_ARMOS</name>
<reference evidence="12" key="1">
    <citation type="journal article" date="2017" name="Nat. Ecol. Evol.">
        <title>Genome expansion and lineage-specific genetic innovations in the forest pathogenic fungi Armillaria.</title>
        <authorList>
            <person name="Sipos G."/>
            <person name="Prasanna A.N."/>
            <person name="Walter M.C."/>
            <person name="O'Connor E."/>
            <person name="Balint B."/>
            <person name="Krizsan K."/>
            <person name="Kiss B."/>
            <person name="Hess J."/>
            <person name="Varga T."/>
            <person name="Slot J."/>
            <person name="Riley R."/>
            <person name="Boka B."/>
            <person name="Rigling D."/>
            <person name="Barry K."/>
            <person name="Lee J."/>
            <person name="Mihaltcheva S."/>
            <person name="LaButti K."/>
            <person name="Lipzen A."/>
            <person name="Waldron R."/>
            <person name="Moloney N.M."/>
            <person name="Sperisen C."/>
            <person name="Kredics L."/>
            <person name="Vagvoelgyi C."/>
            <person name="Patrignani A."/>
            <person name="Fitzpatrick D."/>
            <person name="Nagy I."/>
            <person name="Doyle S."/>
            <person name="Anderson J.B."/>
            <person name="Grigoriev I.V."/>
            <person name="Gueldener U."/>
            <person name="Muensterkoetter M."/>
            <person name="Nagy L.G."/>
        </authorList>
    </citation>
    <scope>NUCLEOTIDE SEQUENCE [LARGE SCALE GENOMIC DNA]</scope>
    <source>
        <strain evidence="12">C18/9</strain>
    </source>
</reference>
<evidence type="ECO:0000256" key="5">
    <source>
        <dbReference type="ARBA" id="ARBA00022664"/>
    </source>
</evidence>
<protein>
    <recommendedName>
        <fullName evidence="4 9">Pre-mRNA-splicing factor SYF2</fullName>
    </recommendedName>
</protein>
<accession>A0A284RP84</accession>
<evidence type="ECO:0000256" key="8">
    <source>
        <dbReference type="ARBA" id="ARBA00023242"/>
    </source>
</evidence>
<feature type="compositionally biased region" description="Low complexity" evidence="10">
    <location>
        <begin position="58"/>
        <end position="72"/>
    </location>
</feature>
<feature type="compositionally biased region" description="Basic residues" evidence="10">
    <location>
        <begin position="1"/>
        <end position="15"/>
    </location>
</feature>
<organism evidence="11 12">
    <name type="scientific">Armillaria ostoyae</name>
    <name type="common">Armillaria root rot fungus</name>
    <dbReference type="NCBI Taxonomy" id="47428"/>
    <lineage>
        <taxon>Eukaryota</taxon>
        <taxon>Fungi</taxon>
        <taxon>Dikarya</taxon>
        <taxon>Basidiomycota</taxon>
        <taxon>Agaricomycotina</taxon>
        <taxon>Agaricomycetes</taxon>
        <taxon>Agaricomycetidae</taxon>
        <taxon>Agaricales</taxon>
        <taxon>Marasmiineae</taxon>
        <taxon>Physalacriaceae</taxon>
        <taxon>Armillaria</taxon>
    </lineage>
</organism>
<comment type="similarity">
    <text evidence="3 9">Belongs to the SYF2 family.</text>
</comment>
<dbReference type="PANTHER" id="PTHR13264">
    <property type="entry name" value="GCIP-INTERACTING PROTEIN P29"/>
    <property type="match status" value="1"/>
</dbReference>
<dbReference type="GO" id="GO:0071014">
    <property type="term" value="C:post-mRNA release spliceosomal complex"/>
    <property type="evidence" value="ECO:0007669"/>
    <property type="project" value="TreeGrafter"/>
</dbReference>
<dbReference type="PANTHER" id="PTHR13264:SF5">
    <property type="entry name" value="PRE-MRNA-SPLICING FACTOR SYF2"/>
    <property type="match status" value="1"/>
</dbReference>
<dbReference type="GO" id="GO:0000398">
    <property type="term" value="P:mRNA splicing, via spliceosome"/>
    <property type="evidence" value="ECO:0007669"/>
    <property type="project" value="UniProtKB-UniRule"/>
</dbReference>
<proteinExistence type="inferred from homology"/>
<dbReference type="OMA" id="RRRMHND"/>
<evidence type="ECO:0000256" key="7">
    <source>
        <dbReference type="ARBA" id="ARBA00023187"/>
    </source>
</evidence>
<evidence type="ECO:0000313" key="12">
    <source>
        <dbReference type="Proteomes" id="UP000219338"/>
    </source>
</evidence>
<comment type="function">
    <text evidence="1 9">Involved in pre-mRNA splicing.</text>
</comment>